<dbReference type="SUPFAM" id="SSF56601">
    <property type="entry name" value="beta-lactamase/transpeptidase-like"/>
    <property type="match status" value="1"/>
</dbReference>
<feature type="domain" description="Beta-lactamase-related" evidence="2">
    <location>
        <begin position="44"/>
        <end position="401"/>
    </location>
</feature>
<gene>
    <name evidence="3" type="ORF">QM480_05750</name>
</gene>
<keyword evidence="3" id="KW-0378">Hydrolase</keyword>
<evidence type="ECO:0000313" key="4">
    <source>
        <dbReference type="Proteomes" id="UP001236569"/>
    </source>
</evidence>
<dbReference type="Pfam" id="PF00144">
    <property type="entry name" value="Beta-lactamase"/>
    <property type="match status" value="1"/>
</dbReference>
<dbReference type="EMBL" id="JASHID010000003">
    <property type="protein sequence ID" value="MDI9863816.1"/>
    <property type="molecule type" value="Genomic_DNA"/>
</dbReference>
<proteinExistence type="predicted"/>
<evidence type="ECO:0000313" key="3">
    <source>
        <dbReference type="EMBL" id="MDI9863816.1"/>
    </source>
</evidence>
<keyword evidence="1" id="KW-0732">Signal</keyword>
<dbReference type="EC" id="3.1.1.103" evidence="3"/>
<protein>
    <submittedName>
        <fullName evidence="3">Serine hydrolase domain-containing protein</fullName>
        <ecNumber evidence="3">3.1.1.103</ecNumber>
    </submittedName>
</protein>
<accession>A0ABT6YKW9</accession>
<feature type="chain" id="PRO_5046626929" evidence="1">
    <location>
        <begin position="19"/>
        <end position="418"/>
    </location>
</feature>
<keyword evidence="4" id="KW-1185">Reference proteome</keyword>
<comment type="caution">
    <text evidence="3">The sequence shown here is derived from an EMBL/GenBank/DDBJ whole genome shotgun (WGS) entry which is preliminary data.</text>
</comment>
<dbReference type="InterPro" id="IPR012338">
    <property type="entry name" value="Beta-lactam/transpept-like"/>
</dbReference>
<dbReference type="InterPro" id="IPR001466">
    <property type="entry name" value="Beta-lactam-related"/>
</dbReference>
<dbReference type="InterPro" id="IPR050789">
    <property type="entry name" value="Diverse_Enzym_Activities"/>
</dbReference>
<dbReference type="Proteomes" id="UP001236569">
    <property type="component" value="Unassembled WGS sequence"/>
</dbReference>
<dbReference type="Gene3D" id="3.40.710.10">
    <property type="entry name" value="DD-peptidase/beta-lactamase superfamily"/>
    <property type="match status" value="1"/>
</dbReference>
<dbReference type="PANTHER" id="PTHR43283:SF3">
    <property type="entry name" value="BETA-LACTAMASE FAMILY PROTEIN (AFU_ORTHOLOGUE AFUA_5G07500)"/>
    <property type="match status" value="1"/>
</dbReference>
<organism evidence="3 4">
    <name type="scientific">Flectobacillus longus</name>
    <dbReference type="NCBI Taxonomy" id="2984207"/>
    <lineage>
        <taxon>Bacteria</taxon>
        <taxon>Pseudomonadati</taxon>
        <taxon>Bacteroidota</taxon>
        <taxon>Cytophagia</taxon>
        <taxon>Cytophagales</taxon>
        <taxon>Flectobacillaceae</taxon>
        <taxon>Flectobacillus</taxon>
    </lineage>
</organism>
<dbReference type="GO" id="GO:0016787">
    <property type="term" value="F:hydrolase activity"/>
    <property type="evidence" value="ECO:0007669"/>
    <property type="project" value="UniProtKB-KW"/>
</dbReference>
<name>A0ABT6YKW9_9BACT</name>
<evidence type="ECO:0000256" key="1">
    <source>
        <dbReference type="SAM" id="SignalP"/>
    </source>
</evidence>
<dbReference type="RefSeq" id="WP_283369068.1">
    <property type="nucleotide sequence ID" value="NZ_JASHID010000003.1"/>
</dbReference>
<evidence type="ECO:0000259" key="2">
    <source>
        <dbReference type="Pfam" id="PF00144"/>
    </source>
</evidence>
<feature type="signal peptide" evidence="1">
    <location>
        <begin position="1"/>
        <end position="18"/>
    </location>
</feature>
<sequence length="418" mass="47282">MKKLFLFYLFLFTITAFAQKPQQFTSGLAPEKVGMSAERLNRIEQLLNRKIAEKRIPGAVVLAARHGQLVLHKAYGMSDIEARKAQKTDDIFRIMSMTKAATSVAVMMLYEEGLFSLDDPISKYIPAFKNGQIVDQINPQDSTYISHPAKKEITIRHLLSHTAGIPYQNALYGKAKIPYYFSTQNESIAETMNRLGALPKFHEPGEKFTYGLNTDVLGYFVEVISGMPFDQFLKKKIFEPLGMNDTGFYIDDAKKNRLVTVYEEIGKEKGITPKPRSQWTDYPISGERKYFSGGAGLTSTALDYAKLCQMLLNGGTFNNTRLLSRKTVELMTTNQIGELSIRDNTNKFGLGFEIYTQKGKASLPSSEGAFEWGGMYYTHYTIDPKEDLLLVVMFQVWPKKDGGIEKQVQQMIYQSIID</sequence>
<reference evidence="3 4" key="1">
    <citation type="submission" date="2023-05" db="EMBL/GenBank/DDBJ databases">
        <title>Novel species of genus Flectobacillus isolated from stream in China.</title>
        <authorList>
            <person name="Lu H."/>
        </authorList>
    </citation>
    <scope>NUCLEOTIDE SEQUENCE [LARGE SCALE GENOMIC DNA]</scope>
    <source>
        <strain evidence="3 4">DC10W</strain>
    </source>
</reference>
<dbReference type="PANTHER" id="PTHR43283">
    <property type="entry name" value="BETA-LACTAMASE-RELATED"/>
    <property type="match status" value="1"/>
</dbReference>